<evidence type="ECO:0000313" key="2">
    <source>
        <dbReference type="EMBL" id="PEH72300.1"/>
    </source>
</evidence>
<proteinExistence type="predicted"/>
<organism evidence="2 3">
    <name type="scientific">Edwardsiella tarda</name>
    <dbReference type="NCBI Taxonomy" id="636"/>
    <lineage>
        <taxon>Bacteria</taxon>
        <taxon>Pseudomonadati</taxon>
        <taxon>Pseudomonadota</taxon>
        <taxon>Gammaproteobacteria</taxon>
        <taxon>Enterobacterales</taxon>
        <taxon>Hafniaceae</taxon>
        <taxon>Edwardsiella</taxon>
    </lineage>
</organism>
<dbReference type="AlphaFoldDB" id="A0A2A7U1W9"/>
<feature type="chain" id="PRO_5012134078" description="Type 1 fimbrial protein" evidence="1">
    <location>
        <begin position="26"/>
        <end position="215"/>
    </location>
</feature>
<dbReference type="EMBL" id="PDDV01000013">
    <property type="protein sequence ID" value="PEH72300.1"/>
    <property type="molecule type" value="Genomic_DNA"/>
</dbReference>
<evidence type="ECO:0008006" key="4">
    <source>
        <dbReference type="Google" id="ProtNLM"/>
    </source>
</evidence>
<feature type="signal peptide" evidence="1">
    <location>
        <begin position="1"/>
        <end position="25"/>
    </location>
</feature>
<evidence type="ECO:0000313" key="3">
    <source>
        <dbReference type="Proteomes" id="UP000219788"/>
    </source>
</evidence>
<comment type="caution">
    <text evidence="2">The sequence shown here is derived from an EMBL/GenBank/DDBJ whole genome shotgun (WGS) entry which is preliminary data.</text>
</comment>
<sequence>MTIKYYLGLCLTLIVYALMPASARAAHGEAIRNGNGSVTLHGEIMNNSCGLVVNDPTIAFTLTSQQLRDLKGLLVQEIPFSFTLLHCQDTPVRVALSGGQPSVIRGEPSGEFNAFDQVPFLHYQIVAESTGSQGTWYTYYHETATSKEHLGRISYGNLIFPASVSENEKRGYAFSAHSDTATVNFILRISHHNHHKLETTPRELNARIIYYFFYY</sequence>
<dbReference type="Proteomes" id="UP000219788">
    <property type="component" value="Unassembled WGS sequence"/>
</dbReference>
<name>A0A2A7U1W9_EDWTA</name>
<accession>A0A2A7U1W9</accession>
<keyword evidence="1" id="KW-0732">Signal</keyword>
<evidence type="ECO:0000256" key="1">
    <source>
        <dbReference type="SAM" id="SignalP"/>
    </source>
</evidence>
<reference evidence="3" key="1">
    <citation type="submission" date="2017-09" db="EMBL/GenBank/DDBJ databases">
        <title>FDA dAtabase for Regulatory Grade micrObial Sequences (FDA-ARGOS): Supporting development and validation of Infectious Disease Dx tests.</title>
        <authorList>
            <person name="Goldberg B."/>
            <person name="Campos J."/>
            <person name="Tallon L."/>
            <person name="Sadzewicz L."/>
            <person name="Ott S."/>
            <person name="Zhao X."/>
            <person name="Nagaraj S."/>
            <person name="Vavikolanu K."/>
            <person name="Aluvathingal J."/>
            <person name="Nadendla S."/>
            <person name="Geyer C."/>
            <person name="Sichtig H."/>
        </authorList>
    </citation>
    <scope>NUCLEOTIDE SEQUENCE [LARGE SCALE GENOMIC DNA]</scope>
    <source>
        <strain evidence="3">FDAARGOS_370</strain>
    </source>
</reference>
<protein>
    <recommendedName>
        <fullName evidence="4">Type 1 fimbrial protein</fullName>
    </recommendedName>
</protein>
<gene>
    <name evidence="2" type="ORF">CRM76_10370</name>
</gene>